<feature type="compositionally biased region" description="Low complexity" evidence="1">
    <location>
        <begin position="303"/>
        <end position="315"/>
    </location>
</feature>
<organism evidence="2 3">
    <name type="scientific">Ganoderma sinense ZZ0214-1</name>
    <dbReference type="NCBI Taxonomy" id="1077348"/>
    <lineage>
        <taxon>Eukaryota</taxon>
        <taxon>Fungi</taxon>
        <taxon>Dikarya</taxon>
        <taxon>Basidiomycota</taxon>
        <taxon>Agaricomycotina</taxon>
        <taxon>Agaricomycetes</taxon>
        <taxon>Polyporales</taxon>
        <taxon>Polyporaceae</taxon>
        <taxon>Ganoderma</taxon>
    </lineage>
</organism>
<evidence type="ECO:0000313" key="3">
    <source>
        <dbReference type="Proteomes" id="UP000230002"/>
    </source>
</evidence>
<reference evidence="2 3" key="1">
    <citation type="journal article" date="2015" name="Sci. Rep.">
        <title>Chromosome-level genome map provides insights into diverse defense mechanisms in the medicinal fungus Ganoderma sinense.</title>
        <authorList>
            <person name="Zhu Y."/>
            <person name="Xu J."/>
            <person name="Sun C."/>
            <person name="Zhou S."/>
            <person name="Xu H."/>
            <person name="Nelson D.R."/>
            <person name="Qian J."/>
            <person name="Song J."/>
            <person name="Luo H."/>
            <person name="Xiang L."/>
            <person name="Li Y."/>
            <person name="Xu Z."/>
            <person name="Ji A."/>
            <person name="Wang L."/>
            <person name="Lu S."/>
            <person name="Hayward A."/>
            <person name="Sun W."/>
            <person name="Li X."/>
            <person name="Schwartz D.C."/>
            <person name="Wang Y."/>
            <person name="Chen S."/>
        </authorList>
    </citation>
    <scope>NUCLEOTIDE SEQUENCE [LARGE SCALE GENOMIC DNA]</scope>
    <source>
        <strain evidence="2 3">ZZ0214-1</strain>
    </source>
</reference>
<feature type="compositionally biased region" description="Basic and acidic residues" evidence="1">
    <location>
        <begin position="336"/>
        <end position="348"/>
    </location>
</feature>
<feature type="compositionally biased region" description="Low complexity" evidence="1">
    <location>
        <begin position="150"/>
        <end position="162"/>
    </location>
</feature>
<feature type="region of interest" description="Disordered" evidence="1">
    <location>
        <begin position="131"/>
        <end position="220"/>
    </location>
</feature>
<accession>A0A2G8RN84</accession>
<name>A0A2G8RN84_9APHY</name>
<comment type="caution">
    <text evidence="2">The sequence shown here is derived from an EMBL/GenBank/DDBJ whole genome shotgun (WGS) entry which is preliminary data.</text>
</comment>
<dbReference type="EMBL" id="AYKW01000069">
    <property type="protein sequence ID" value="PIL22778.1"/>
    <property type="molecule type" value="Genomic_DNA"/>
</dbReference>
<gene>
    <name evidence="2" type="ORF">GSI_15473</name>
</gene>
<feature type="compositionally biased region" description="Low complexity" evidence="1">
    <location>
        <begin position="245"/>
        <end position="263"/>
    </location>
</feature>
<feature type="region of interest" description="Disordered" evidence="1">
    <location>
        <begin position="245"/>
        <end position="369"/>
    </location>
</feature>
<keyword evidence="3" id="KW-1185">Reference proteome</keyword>
<feature type="compositionally biased region" description="Low complexity" evidence="1">
    <location>
        <begin position="190"/>
        <end position="205"/>
    </location>
</feature>
<evidence type="ECO:0000256" key="1">
    <source>
        <dbReference type="SAM" id="MobiDB-lite"/>
    </source>
</evidence>
<proteinExistence type="predicted"/>
<dbReference type="OrthoDB" id="10518013at2759"/>
<evidence type="ECO:0000313" key="2">
    <source>
        <dbReference type="EMBL" id="PIL22778.1"/>
    </source>
</evidence>
<protein>
    <submittedName>
        <fullName evidence="2">Uncharacterized protein</fullName>
    </submittedName>
</protein>
<dbReference type="AlphaFoldDB" id="A0A2G8RN84"/>
<feature type="compositionally biased region" description="Pro residues" evidence="1">
    <location>
        <begin position="316"/>
        <end position="328"/>
    </location>
</feature>
<dbReference type="Proteomes" id="UP000230002">
    <property type="component" value="Unassembled WGS sequence"/>
</dbReference>
<sequence length="369" mass="39862">MEFFTSAKQSQVTLVAQDTPHGLDPTPRKAIQRSVTATAMKTIKNLFAVPPKSPTRGSRLSCHQCKKSFKPPDHEQIYCSINCSRMESWLEMNKKHIAKQRALGILPCSDARASDAKSVSLAPSWLSSSDKLVTARPSTAPPWRAEFSRRPSSNRDSSSTPRRVLRKRSISTSCDSSPRTLCSLPPPLSPSASRSSFQRTSRRISQTPSQASTVVTDPFYHPGPYEHDAYSRLVLQNRSSLSLALPPRPRLASSTTMPSPSSTAVPHRTPKTPFLARKPNPSVASQTAARPSTFPGPPTKSITGALGTPPAAEGAPPMPTPTPGPPPDTTESESDPPARLRAGFDRRATIQRPRSNSFGGFGSLAIHAT</sequence>
<feature type="compositionally biased region" description="Polar residues" evidence="1">
    <location>
        <begin position="206"/>
        <end position="215"/>
    </location>
</feature>